<sequence length="172" mass="18164">MGLHSGHAAASTMCFRPPHHTVARMKPQAGIRGSDPGKERVILVRLATPDSRFASSGLRVAALKADGIFTLGSNTGFPTPMGLHSGHAAAPTMCFRPPHPVARMKPQARIRGGDPGKERVILVRPATPDSRFASSGLRVAALKADGIFTLGKARMAWSNAGCVCARSNFKSE</sequence>
<accession>A0A840RFH5</accession>
<dbReference type="AlphaFoldDB" id="A0A840RFH5"/>
<evidence type="ECO:0000313" key="2">
    <source>
        <dbReference type="Proteomes" id="UP000543030"/>
    </source>
</evidence>
<evidence type="ECO:0000313" key="1">
    <source>
        <dbReference type="EMBL" id="MBB5192085.1"/>
    </source>
</evidence>
<protein>
    <submittedName>
        <fullName evidence="1">Uncharacterized protein</fullName>
    </submittedName>
</protein>
<reference evidence="1 2" key="1">
    <citation type="submission" date="2020-08" db="EMBL/GenBank/DDBJ databases">
        <title>Genomic Encyclopedia of Type Strains, Phase IV (KMG-IV): sequencing the most valuable type-strain genomes for metagenomic binning, comparative biology and taxonomic classification.</title>
        <authorList>
            <person name="Goeker M."/>
        </authorList>
    </citation>
    <scope>NUCLEOTIDE SEQUENCE [LARGE SCALE GENOMIC DNA]</scope>
    <source>
        <strain evidence="1 2">DSM 18233</strain>
    </source>
</reference>
<comment type="caution">
    <text evidence="1">The sequence shown here is derived from an EMBL/GenBank/DDBJ whole genome shotgun (WGS) entry which is preliminary data.</text>
</comment>
<proteinExistence type="predicted"/>
<keyword evidence="2" id="KW-1185">Reference proteome</keyword>
<name>A0A840RFH5_9NEIS</name>
<dbReference type="Proteomes" id="UP000543030">
    <property type="component" value="Unassembled WGS sequence"/>
</dbReference>
<organism evidence="1 2">
    <name type="scientific">Silvimonas terrae</name>
    <dbReference type="NCBI Taxonomy" id="300266"/>
    <lineage>
        <taxon>Bacteria</taxon>
        <taxon>Pseudomonadati</taxon>
        <taxon>Pseudomonadota</taxon>
        <taxon>Betaproteobacteria</taxon>
        <taxon>Neisseriales</taxon>
        <taxon>Chitinibacteraceae</taxon>
        <taxon>Silvimonas</taxon>
    </lineage>
</organism>
<gene>
    <name evidence="1" type="ORF">HNQ50_002822</name>
</gene>
<dbReference type="EMBL" id="JACHHN010000005">
    <property type="protein sequence ID" value="MBB5192085.1"/>
    <property type="molecule type" value="Genomic_DNA"/>
</dbReference>